<dbReference type="Pfam" id="PF04847">
    <property type="entry name" value="Calcipressin"/>
    <property type="match status" value="1"/>
</dbReference>
<dbReference type="GeneID" id="102504026"/>
<dbReference type="GO" id="GO:0019722">
    <property type="term" value="P:calcium-mediated signaling"/>
    <property type="evidence" value="ECO:0007669"/>
    <property type="project" value="InterPro"/>
</dbReference>
<evidence type="ECO:0000256" key="2">
    <source>
        <dbReference type="ARBA" id="ARBA00024927"/>
    </source>
</evidence>
<dbReference type="RefSeq" id="XP_032351377.1">
    <property type="nucleotide sequence ID" value="XM_032495486.1"/>
</dbReference>
<dbReference type="RefSeq" id="XP_032351379.1">
    <property type="nucleotide sequence ID" value="XM_032495488.1"/>
</dbReference>
<comment type="similarity">
    <text evidence="1">Belongs to the RCAN family.</text>
</comment>
<feature type="region of interest" description="Disordered" evidence="3">
    <location>
        <begin position="90"/>
        <end position="109"/>
    </location>
</feature>
<dbReference type="FunFam" id="3.30.70.330:FF:000092">
    <property type="entry name" value="Calcipressin-2 isoform 2"/>
    <property type="match status" value="1"/>
</dbReference>
<dbReference type="GO" id="GO:0005634">
    <property type="term" value="C:nucleus"/>
    <property type="evidence" value="ECO:0007669"/>
    <property type="project" value="TreeGrafter"/>
</dbReference>
<comment type="function">
    <text evidence="2">Inhibits calcineurin-dependent transcriptional responses by binding to the catalytic domain of calcineurin A. Could play a role during central nervous system development.</text>
</comment>
<evidence type="ECO:0000313" key="6">
    <source>
        <dbReference type="RefSeq" id="XP_032351378.1"/>
    </source>
</evidence>
<dbReference type="GO" id="GO:0003676">
    <property type="term" value="F:nucleic acid binding"/>
    <property type="evidence" value="ECO:0007669"/>
    <property type="project" value="InterPro"/>
</dbReference>
<feature type="compositionally biased region" description="Polar residues" evidence="3">
    <location>
        <begin position="7"/>
        <end position="19"/>
    </location>
</feature>
<evidence type="ECO:0000313" key="4">
    <source>
        <dbReference type="Proteomes" id="UP000694856"/>
    </source>
</evidence>
<dbReference type="Gene3D" id="3.30.70.330">
    <property type="match status" value="1"/>
</dbReference>
<dbReference type="RefSeq" id="XP_032351380.1">
    <property type="nucleotide sequence ID" value="XM_032495489.1"/>
</dbReference>
<keyword evidence="4" id="KW-1185">Reference proteome</keyword>
<dbReference type="Proteomes" id="UP000694856">
    <property type="component" value="Chromosome 13"/>
</dbReference>
<evidence type="ECO:0000313" key="9">
    <source>
        <dbReference type="RefSeq" id="XP_032351381.1"/>
    </source>
</evidence>
<dbReference type="GO" id="GO:0008597">
    <property type="term" value="F:calcium-dependent protein serine/threonine phosphatase regulator activity"/>
    <property type="evidence" value="ECO:0007669"/>
    <property type="project" value="TreeGrafter"/>
</dbReference>
<evidence type="ECO:0000256" key="1">
    <source>
        <dbReference type="ARBA" id="ARBA00008209"/>
    </source>
</evidence>
<dbReference type="InterPro" id="IPR006931">
    <property type="entry name" value="Calcipressin"/>
</dbReference>
<gene>
    <name evidence="5 6 7 8 9" type="primary">RCAN3</name>
</gene>
<dbReference type="AlphaFoldDB" id="A0A8B8UB54"/>
<evidence type="ECO:0000256" key="3">
    <source>
        <dbReference type="SAM" id="MobiDB-lite"/>
    </source>
</evidence>
<dbReference type="CTD" id="11123"/>
<dbReference type="PANTHER" id="PTHR10300">
    <property type="entry name" value="CALCIPRESSIN"/>
    <property type="match status" value="1"/>
</dbReference>
<evidence type="ECO:0000313" key="7">
    <source>
        <dbReference type="RefSeq" id="XP_032351379.1"/>
    </source>
</evidence>
<dbReference type="InterPro" id="IPR012677">
    <property type="entry name" value="Nucleotide-bd_a/b_plait_sf"/>
</dbReference>
<reference evidence="5 6" key="1">
    <citation type="submission" date="2025-04" db="UniProtKB">
        <authorList>
            <consortium name="RefSeq"/>
        </authorList>
    </citation>
    <scope>IDENTIFICATION</scope>
    <source>
        <tissue evidence="5 6">Ear skin</tissue>
    </source>
</reference>
<dbReference type="PANTHER" id="PTHR10300:SF6">
    <property type="entry name" value="CALCIPRESSIN-3"/>
    <property type="match status" value="1"/>
</dbReference>
<accession>A0A8B8UB54</accession>
<dbReference type="GO" id="GO:0005737">
    <property type="term" value="C:cytoplasm"/>
    <property type="evidence" value="ECO:0007669"/>
    <property type="project" value="TreeGrafter"/>
</dbReference>
<dbReference type="InterPro" id="IPR035979">
    <property type="entry name" value="RBD_domain_sf"/>
</dbReference>
<dbReference type="RefSeq" id="XP_032351378.1">
    <property type="nucleotide sequence ID" value="XM_032495487.1"/>
</dbReference>
<evidence type="ECO:0000313" key="5">
    <source>
        <dbReference type="RefSeq" id="XP_032351377.1"/>
    </source>
</evidence>
<dbReference type="RefSeq" id="XP_032351381.1">
    <property type="nucleotide sequence ID" value="XM_032495490.1"/>
</dbReference>
<feature type="region of interest" description="Disordered" evidence="3">
    <location>
        <begin position="1"/>
        <end position="26"/>
    </location>
</feature>
<evidence type="ECO:0000313" key="8">
    <source>
        <dbReference type="RefSeq" id="XP_032351380.1"/>
    </source>
</evidence>
<dbReference type="KEGG" id="cfr:102504026"/>
<sequence>MLRDTMKSWNNSQSDLCNSDQEEEEEMIFGENEDDLEEMMDLSDLPTSLFACSVHEAVFEVQEQKKPEARCEIQPEPGLPCSFLLFHGQGEQERGSEDSGGCPGERSPHAAGERFEALFTIYDDQVTFQLFKSFRRVRINFSKPEAAARARIELHETDFNGRKLKLYFAQVQMSSETRDKSYLLPPQPVKQFLISPPASPPVGWKQGEDAMPVINYDLLCAVSKLGPGEKYELHAGTESTPSVVVHVCESETEEEEETKNPKQKITQTRRPEPPATTLSEPQTFDCALTQSRCGHCSFHRCASSCVLGGGLQVELSLQLPSLCFYLLCTTVLE</sequence>
<feature type="region of interest" description="Disordered" evidence="3">
    <location>
        <begin position="249"/>
        <end position="279"/>
    </location>
</feature>
<name>A0A8B8UB54_CAMFR</name>
<dbReference type="SUPFAM" id="SSF54928">
    <property type="entry name" value="RNA-binding domain, RBD"/>
    <property type="match status" value="1"/>
</dbReference>
<protein>
    <submittedName>
        <fullName evidence="5 6">Calcipressin-3 isoform X1</fullName>
    </submittedName>
</protein>
<organism evidence="4 8">
    <name type="scientific">Camelus ferus</name>
    <name type="common">Wild bactrian camel</name>
    <name type="synonym">Camelus bactrianus ferus</name>
    <dbReference type="NCBI Taxonomy" id="419612"/>
    <lineage>
        <taxon>Eukaryota</taxon>
        <taxon>Metazoa</taxon>
        <taxon>Chordata</taxon>
        <taxon>Craniata</taxon>
        <taxon>Vertebrata</taxon>
        <taxon>Euteleostomi</taxon>
        <taxon>Mammalia</taxon>
        <taxon>Eutheria</taxon>
        <taxon>Laurasiatheria</taxon>
        <taxon>Artiodactyla</taxon>
        <taxon>Tylopoda</taxon>
        <taxon>Camelidae</taxon>
        <taxon>Camelus</taxon>
    </lineage>
</organism>
<proteinExistence type="inferred from homology"/>